<evidence type="ECO:0000256" key="2">
    <source>
        <dbReference type="ARBA" id="ARBA00023125"/>
    </source>
</evidence>
<sequence length="235" mass="27664">MMLRITGGRMHYRSDVNINFIVFSEDNLLRFALNSLLSEMRSIPAYRGVNFIFIEVMKLNDVFTSLLKNKCSSLIIFDFDFVFFSEKIKIIERIARLHRPVKTMAICSHWDYNHHAYFYNSFCDIVLKRNDALEIYSSIINHELNILLTKEFNVSHRGKEKNIFHHFSLSTRESEILKLIMKGKNNSEIAGQLFISVKTVSTHRSNIYSKFNARTISELYRVLIRENLIEKVIPE</sequence>
<dbReference type="GO" id="GO:0003677">
    <property type="term" value="F:DNA binding"/>
    <property type="evidence" value="ECO:0007669"/>
    <property type="project" value="UniProtKB-KW"/>
</dbReference>
<dbReference type="Pfam" id="PF00196">
    <property type="entry name" value="GerE"/>
    <property type="match status" value="1"/>
</dbReference>
<keyword evidence="1" id="KW-0805">Transcription regulation</keyword>
<evidence type="ECO:0000256" key="3">
    <source>
        <dbReference type="ARBA" id="ARBA00023163"/>
    </source>
</evidence>
<keyword evidence="3" id="KW-0804">Transcription</keyword>
<dbReference type="PROSITE" id="PS00622">
    <property type="entry name" value="HTH_LUXR_1"/>
    <property type="match status" value="1"/>
</dbReference>
<feature type="domain" description="HTH luxR-type" evidence="4">
    <location>
        <begin position="162"/>
        <end position="227"/>
    </location>
</feature>
<dbReference type="Proteomes" id="UP000237003">
    <property type="component" value="Unassembled WGS sequence"/>
</dbReference>
<name>A0A2S4RS59_CITAM</name>
<evidence type="ECO:0000259" key="4">
    <source>
        <dbReference type="PROSITE" id="PS50043"/>
    </source>
</evidence>
<dbReference type="GO" id="GO:0006355">
    <property type="term" value="P:regulation of DNA-templated transcription"/>
    <property type="evidence" value="ECO:0007669"/>
    <property type="project" value="InterPro"/>
</dbReference>
<protein>
    <recommendedName>
        <fullName evidence="4">HTH luxR-type domain-containing protein</fullName>
    </recommendedName>
</protein>
<keyword evidence="2" id="KW-0238">DNA-binding</keyword>
<dbReference type="SMART" id="SM00421">
    <property type="entry name" value="HTH_LUXR"/>
    <property type="match status" value="1"/>
</dbReference>
<gene>
    <name evidence="5" type="ORF">C3430_23355</name>
</gene>
<dbReference type="AlphaFoldDB" id="A0A2S4RS59"/>
<dbReference type="OrthoDB" id="9796655at2"/>
<evidence type="ECO:0000313" key="5">
    <source>
        <dbReference type="EMBL" id="POU62306.1"/>
    </source>
</evidence>
<dbReference type="InterPro" id="IPR036388">
    <property type="entry name" value="WH-like_DNA-bd_sf"/>
</dbReference>
<dbReference type="PANTHER" id="PTHR44688">
    <property type="entry name" value="DNA-BINDING TRANSCRIPTIONAL ACTIVATOR DEVR_DOSR"/>
    <property type="match status" value="1"/>
</dbReference>
<dbReference type="CDD" id="cd06170">
    <property type="entry name" value="LuxR_C_like"/>
    <property type="match status" value="1"/>
</dbReference>
<organism evidence="5 6">
    <name type="scientific">Citrobacter amalonaticus</name>
    <dbReference type="NCBI Taxonomy" id="35703"/>
    <lineage>
        <taxon>Bacteria</taxon>
        <taxon>Pseudomonadati</taxon>
        <taxon>Pseudomonadota</taxon>
        <taxon>Gammaproteobacteria</taxon>
        <taxon>Enterobacterales</taxon>
        <taxon>Enterobacteriaceae</taxon>
        <taxon>Citrobacter</taxon>
    </lineage>
</organism>
<comment type="caution">
    <text evidence="5">The sequence shown here is derived from an EMBL/GenBank/DDBJ whole genome shotgun (WGS) entry which is preliminary data.</text>
</comment>
<accession>A0A2S4RS59</accession>
<dbReference type="EMBL" id="PQLX01000011">
    <property type="protein sequence ID" value="POU62306.1"/>
    <property type="molecule type" value="Genomic_DNA"/>
</dbReference>
<dbReference type="InterPro" id="IPR016032">
    <property type="entry name" value="Sig_transdc_resp-reg_C-effctor"/>
</dbReference>
<dbReference type="PRINTS" id="PR00038">
    <property type="entry name" value="HTHLUXR"/>
</dbReference>
<reference evidence="5 6" key="1">
    <citation type="submission" date="2018-01" db="EMBL/GenBank/DDBJ databases">
        <title>Complete genome sequences of 14 Citrobacter spp. isolated from plant in Canada.</title>
        <authorList>
            <person name="Bhandare S.G."/>
            <person name="Colavecchio A."/>
            <person name="Jeukens J."/>
            <person name="Emond-Rheault J.-G."/>
            <person name="Freschi L."/>
            <person name="Hamel J."/>
            <person name="Kukavica-Ibrulj I."/>
            <person name="Levesque R."/>
            <person name="Goodridge L."/>
        </authorList>
    </citation>
    <scope>NUCLEOTIDE SEQUENCE [LARGE SCALE GENOMIC DNA]</scope>
    <source>
        <strain evidence="5 6">S1285</strain>
    </source>
</reference>
<dbReference type="Gene3D" id="1.10.10.10">
    <property type="entry name" value="Winged helix-like DNA-binding domain superfamily/Winged helix DNA-binding domain"/>
    <property type="match status" value="1"/>
</dbReference>
<dbReference type="SUPFAM" id="SSF46894">
    <property type="entry name" value="C-terminal effector domain of the bipartite response regulators"/>
    <property type="match status" value="1"/>
</dbReference>
<evidence type="ECO:0000313" key="6">
    <source>
        <dbReference type="Proteomes" id="UP000237003"/>
    </source>
</evidence>
<evidence type="ECO:0000256" key="1">
    <source>
        <dbReference type="ARBA" id="ARBA00023015"/>
    </source>
</evidence>
<dbReference type="RefSeq" id="WP_103778877.1">
    <property type="nucleotide sequence ID" value="NZ_PQLX01000011.1"/>
</dbReference>
<dbReference type="PANTHER" id="PTHR44688:SF16">
    <property type="entry name" value="DNA-BINDING TRANSCRIPTIONAL ACTIVATOR DEVR_DOSR"/>
    <property type="match status" value="1"/>
</dbReference>
<proteinExistence type="predicted"/>
<dbReference type="InterPro" id="IPR000792">
    <property type="entry name" value="Tscrpt_reg_LuxR_C"/>
</dbReference>
<dbReference type="PROSITE" id="PS50043">
    <property type="entry name" value="HTH_LUXR_2"/>
    <property type="match status" value="1"/>
</dbReference>